<dbReference type="AlphaFoldDB" id="A0A1W1XGJ9"/>
<organism evidence="4 5">
    <name type="scientific">Andreprevotia lacus DSM 23236</name>
    <dbReference type="NCBI Taxonomy" id="1121001"/>
    <lineage>
        <taxon>Bacteria</taxon>
        <taxon>Pseudomonadati</taxon>
        <taxon>Pseudomonadota</taxon>
        <taxon>Betaproteobacteria</taxon>
        <taxon>Neisseriales</taxon>
        <taxon>Chitinibacteraceae</taxon>
        <taxon>Andreprevotia</taxon>
    </lineage>
</organism>
<dbReference type="InterPro" id="IPR010376">
    <property type="entry name" value="GBBH-like_N"/>
</dbReference>
<sequence>MTPQQLDLHPAGLTLAWPDGTATLNAARLRAACRCADCRAASLRGQPLPIPDQLQLAHATPLGHYALQLHFSDGHERGIYPWSYLHELALPLLTANPVD</sequence>
<dbReference type="Proteomes" id="UP000192761">
    <property type="component" value="Unassembled WGS sequence"/>
</dbReference>
<dbReference type="PANTHER" id="PTHR35303">
    <property type="entry name" value="OS02G0197800 PROTEIN"/>
    <property type="match status" value="1"/>
</dbReference>
<evidence type="ECO:0000313" key="5">
    <source>
        <dbReference type="Proteomes" id="UP000192761"/>
    </source>
</evidence>
<dbReference type="EMBL" id="FWXD01000007">
    <property type="protein sequence ID" value="SMC22641.1"/>
    <property type="molecule type" value="Genomic_DNA"/>
</dbReference>
<dbReference type="OrthoDB" id="9794178at2"/>
<reference evidence="4 5" key="1">
    <citation type="submission" date="2017-04" db="EMBL/GenBank/DDBJ databases">
        <authorList>
            <person name="Afonso C.L."/>
            <person name="Miller P.J."/>
            <person name="Scott M.A."/>
            <person name="Spackman E."/>
            <person name="Goraichik I."/>
            <person name="Dimitrov K.M."/>
            <person name="Suarez D.L."/>
            <person name="Swayne D.E."/>
        </authorList>
    </citation>
    <scope>NUCLEOTIDE SEQUENCE [LARGE SCALE GENOMIC DNA]</scope>
    <source>
        <strain evidence="4 5">DSM 23236</strain>
    </source>
</reference>
<keyword evidence="2" id="KW-0408">Iron</keyword>
<dbReference type="PANTHER" id="PTHR35303:SF8">
    <property type="entry name" value="GAMMA-BUTYROBETAINE HYDROXYLASE-LIKE N-TERMINAL DOMAIN-CONTAINING PROTEIN"/>
    <property type="match status" value="1"/>
</dbReference>
<dbReference type="Pfam" id="PF06155">
    <property type="entry name" value="GBBH-like_N"/>
    <property type="match status" value="1"/>
</dbReference>
<dbReference type="STRING" id="1121001.SAMN02745857_01428"/>
<evidence type="ECO:0000313" key="4">
    <source>
        <dbReference type="EMBL" id="SMC22641.1"/>
    </source>
</evidence>
<protein>
    <submittedName>
        <fullName evidence="4">DUF971 family protein</fullName>
    </submittedName>
</protein>
<evidence type="ECO:0000256" key="1">
    <source>
        <dbReference type="ARBA" id="ARBA00022723"/>
    </source>
</evidence>
<feature type="domain" description="Gamma-butyrobetaine hydroxylase-like N-terminal" evidence="3">
    <location>
        <begin position="12"/>
        <end position="86"/>
    </location>
</feature>
<keyword evidence="5" id="KW-1185">Reference proteome</keyword>
<proteinExistence type="predicted"/>
<evidence type="ECO:0000256" key="2">
    <source>
        <dbReference type="ARBA" id="ARBA00023004"/>
    </source>
</evidence>
<name>A0A1W1XGJ9_9NEIS</name>
<gene>
    <name evidence="4" type="ORF">SAMN02745857_01428</name>
</gene>
<accession>A0A1W1XGJ9</accession>
<dbReference type="RefSeq" id="WP_084090097.1">
    <property type="nucleotide sequence ID" value="NZ_FWXD01000007.1"/>
</dbReference>
<dbReference type="GO" id="GO:0046872">
    <property type="term" value="F:metal ion binding"/>
    <property type="evidence" value="ECO:0007669"/>
    <property type="project" value="UniProtKB-KW"/>
</dbReference>
<dbReference type="Gene3D" id="3.30.2020.30">
    <property type="match status" value="1"/>
</dbReference>
<evidence type="ECO:0000259" key="3">
    <source>
        <dbReference type="Pfam" id="PF06155"/>
    </source>
</evidence>
<keyword evidence="1" id="KW-0479">Metal-binding</keyword>
<dbReference type="InterPro" id="IPR038492">
    <property type="entry name" value="GBBH-like_N_sf"/>
</dbReference>